<dbReference type="InterPro" id="IPR000953">
    <property type="entry name" value="Chromo/chromo_shadow_dom"/>
</dbReference>
<evidence type="ECO:0000259" key="2">
    <source>
        <dbReference type="PROSITE" id="PS50013"/>
    </source>
</evidence>
<dbReference type="Gene3D" id="2.40.50.40">
    <property type="match status" value="1"/>
</dbReference>
<dbReference type="Ensembl" id="ENSOMYT00000147086.1">
    <property type="protein sequence ID" value="ENSOMYP00000140820.1"/>
    <property type="gene ID" value="ENSOMYG00000059725.1"/>
</dbReference>
<reference evidence="4" key="2">
    <citation type="submission" date="2025-08" db="UniProtKB">
        <authorList>
            <consortium name="Ensembl"/>
        </authorList>
    </citation>
    <scope>IDENTIFICATION</scope>
</reference>
<reference evidence="4" key="3">
    <citation type="submission" date="2025-09" db="UniProtKB">
        <authorList>
            <consortium name="Ensembl"/>
        </authorList>
    </citation>
    <scope>IDENTIFICATION</scope>
</reference>
<accession>A0A8K9XYE0</accession>
<evidence type="ECO:0000259" key="3">
    <source>
        <dbReference type="PROSITE" id="PS50994"/>
    </source>
</evidence>
<dbReference type="PANTHER" id="PTHR46585:SF1">
    <property type="entry name" value="CHROMO DOMAIN-CONTAINING PROTEIN"/>
    <property type="match status" value="1"/>
</dbReference>
<dbReference type="GeneTree" id="ENSGT00940000174211"/>
<reference evidence="4" key="1">
    <citation type="submission" date="2020-07" db="EMBL/GenBank/DDBJ databases">
        <title>A long reads based de novo assembly of the rainbow trout Arlee double haploid line genome.</title>
        <authorList>
            <person name="Gao G."/>
            <person name="Palti Y."/>
        </authorList>
    </citation>
    <scope>NUCLEOTIDE SEQUENCE [LARGE SCALE GENOMIC DNA]</scope>
</reference>
<comment type="subcellular location">
    <subcellularLocation>
        <location evidence="1">Nucleus</location>
    </subcellularLocation>
</comment>
<dbReference type="PANTHER" id="PTHR46585">
    <property type="entry name" value="INTEGRASE CORE DOMAIN CONTAINING PROTEIN"/>
    <property type="match status" value="1"/>
</dbReference>
<evidence type="ECO:0000313" key="4">
    <source>
        <dbReference type="Ensembl" id="ENSOMYP00000140820.1"/>
    </source>
</evidence>
<keyword evidence="5" id="KW-1185">Reference proteome</keyword>
<name>A0A8K9XYE0_ONCMY</name>
<dbReference type="Pfam" id="PF00385">
    <property type="entry name" value="Chromo"/>
    <property type="match status" value="1"/>
</dbReference>
<dbReference type="PROSITE" id="PS50994">
    <property type="entry name" value="INTEGRASE"/>
    <property type="match status" value="1"/>
</dbReference>
<dbReference type="SUPFAM" id="SSF53098">
    <property type="entry name" value="Ribonuclease H-like"/>
    <property type="match status" value="1"/>
</dbReference>
<organism evidence="4 5">
    <name type="scientific">Oncorhynchus mykiss</name>
    <name type="common">Rainbow trout</name>
    <name type="synonym">Salmo gairdneri</name>
    <dbReference type="NCBI Taxonomy" id="8022"/>
    <lineage>
        <taxon>Eukaryota</taxon>
        <taxon>Metazoa</taxon>
        <taxon>Chordata</taxon>
        <taxon>Craniata</taxon>
        <taxon>Vertebrata</taxon>
        <taxon>Euteleostomi</taxon>
        <taxon>Actinopterygii</taxon>
        <taxon>Neopterygii</taxon>
        <taxon>Teleostei</taxon>
        <taxon>Protacanthopterygii</taxon>
        <taxon>Salmoniformes</taxon>
        <taxon>Salmonidae</taxon>
        <taxon>Salmoninae</taxon>
        <taxon>Oncorhynchus</taxon>
    </lineage>
</organism>
<dbReference type="Pfam" id="PF00665">
    <property type="entry name" value="rve"/>
    <property type="match status" value="1"/>
</dbReference>
<dbReference type="GO" id="GO:0003676">
    <property type="term" value="F:nucleic acid binding"/>
    <property type="evidence" value="ECO:0007669"/>
    <property type="project" value="InterPro"/>
</dbReference>
<protein>
    <recommendedName>
        <fullName evidence="6">Integrase catalytic domain-containing protein</fullName>
    </recommendedName>
</protein>
<dbReference type="SUPFAM" id="SSF54160">
    <property type="entry name" value="Chromo domain-like"/>
    <property type="match status" value="1"/>
</dbReference>
<feature type="domain" description="Chromo" evidence="2">
    <location>
        <begin position="358"/>
        <end position="402"/>
    </location>
</feature>
<dbReference type="CDD" id="cd00024">
    <property type="entry name" value="CD_CSD"/>
    <property type="match status" value="1"/>
</dbReference>
<dbReference type="PROSITE" id="PS50013">
    <property type="entry name" value="CHROMO_2"/>
    <property type="match status" value="1"/>
</dbReference>
<sequence>MRKTCFHENKNPQNEIELLSLFESGSLTLLYLREARRMAEQMLKNIYYNPANPGAYGGKERLQRAIAEETGSRLSDAKVNEWLSEQDAHTLHKPVRKHFPRNRVFSTQPMSQFQADLCDMQALADKNEGNRYMLTVIDIFSKIAFVRVLKNKGGAEVTRAFESILKEGGAPKKVQTDGGKEFFNKTFQKLMKKHNIVHFATGSDLKASVVERFNRTLKERMWRYFTAHNTHRYIDIVQDLVMGYNNSYHKSIRMKPSEVSSENSFQVFKNLYGLLPLRRKRKINFKFAVGDLVRISKLRGVFDKRYMQGYSAELFTITECLPRIPPVYTLKDYDGEIIEGSFYEKELQKVQVGKDKVFHVEEILAQKREKGQKWVLVRWKNWPQKFNSWVLEQDVVEASGLI</sequence>
<evidence type="ECO:0000256" key="1">
    <source>
        <dbReference type="ARBA" id="ARBA00004123"/>
    </source>
</evidence>
<proteinExistence type="predicted"/>
<evidence type="ECO:0000313" key="5">
    <source>
        <dbReference type="Proteomes" id="UP000694395"/>
    </source>
</evidence>
<evidence type="ECO:0008006" key="6">
    <source>
        <dbReference type="Google" id="ProtNLM"/>
    </source>
</evidence>
<dbReference type="AlphaFoldDB" id="A0A8K9XYE0"/>
<dbReference type="GO" id="GO:0015074">
    <property type="term" value="P:DNA integration"/>
    <property type="evidence" value="ECO:0007669"/>
    <property type="project" value="InterPro"/>
</dbReference>
<dbReference type="InterPro" id="IPR001584">
    <property type="entry name" value="Integrase_cat-core"/>
</dbReference>
<dbReference type="Gene3D" id="3.30.420.10">
    <property type="entry name" value="Ribonuclease H-like superfamily/Ribonuclease H"/>
    <property type="match status" value="1"/>
</dbReference>
<dbReference type="InterPro" id="IPR036397">
    <property type="entry name" value="RNaseH_sf"/>
</dbReference>
<dbReference type="InterPro" id="IPR016197">
    <property type="entry name" value="Chromo-like_dom_sf"/>
</dbReference>
<dbReference type="Proteomes" id="UP000694395">
    <property type="component" value="Chromosome 10"/>
</dbReference>
<dbReference type="GO" id="GO:0005634">
    <property type="term" value="C:nucleus"/>
    <property type="evidence" value="ECO:0007669"/>
    <property type="project" value="UniProtKB-SubCell"/>
</dbReference>
<dbReference type="InterPro" id="IPR012337">
    <property type="entry name" value="RNaseH-like_sf"/>
</dbReference>
<feature type="domain" description="Integrase catalytic" evidence="3">
    <location>
        <begin position="105"/>
        <end position="264"/>
    </location>
</feature>
<dbReference type="InterPro" id="IPR023780">
    <property type="entry name" value="Chromo_domain"/>
</dbReference>